<accession>A0A7Z7MUG4</accession>
<proteinExistence type="predicted"/>
<dbReference type="AlphaFoldDB" id="A0A7Z7MUG4"/>
<organism evidence="1 2">
    <name type="scientific">Sterolibacterium denitrificans</name>
    <dbReference type="NCBI Taxonomy" id="157592"/>
    <lineage>
        <taxon>Bacteria</taxon>
        <taxon>Pseudomonadati</taxon>
        <taxon>Pseudomonadota</taxon>
        <taxon>Betaproteobacteria</taxon>
        <taxon>Nitrosomonadales</taxon>
        <taxon>Sterolibacteriaceae</taxon>
        <taxon>Sterolibacterium</taxon>
    </lineage>
</organism>
<evidence type="ECO:0000313" key="1">
    <source>
        <dbReference type="EMBL" id="SMB22931.1"/>
    </source>
</evidence>
<protein>
    <submittedName>
        <fullName evidence="1">Uncharacterized protein</fullName>
    </submittedName>
</protein>
<dbReference type="Proteomes" id="UP000242886">
    <property type="component" value="Chromosome SDENCHOL"/>
</dbReference>
<keyword evidence="2" id="KW-1185">Reference proteome</keyword>
<dbReference type="EMBL" id="LT837803">
    <property type="protein sequence ID" value="SMB22931.1"/>
    <property type="molecule type" value="Genomic_DNA"/>
</dbReference>
<sequence length="35" mass="4018">MIAYGEVWPKTDIDTWLKFTLLANPTSHSNQKITP</sequence>
<name>A0A7Z7MUG4_9PROT</name>
<evidence type="ECO:0000313" key="2">
    <source>
        <dbReference type="Proteomes" id="UP000242886"/>
    </source>
</evidence>
<reference evidence="1" key="1">
    <citation type="submission" date="2017-03" db="EMBL/GenBank/DDBJ databases">
        <authorList>
            <consortium name="AG Boll"/>
        </authorList>
    </citation>
    <scope>NUCLEOTIDE SEQUENCE [LARGE SCALE GENOMIC DNA]</scope>
    <source>
        <strain evidence="1">Chol</strain>
    </source>
</reference>
<gene>
    <name evidence="1" type="ORF">SDENCHOL_10728</name>
</gene>